<protein>
    <submittedName>
        <fullName evidence="1">Winged helix-turn-helix domain-containing protein</fullName>
    </submittedName>
</protein>
<dbReference type="InterPro" id="IPR051815">
    <property type="entry name" value="Molybdate_resp_trans_reg"/>
</dbReference>
<dbReference type="GeneID" id="41331211"/>
<dbReference type="PANTHER" id="PTHR30432">
    <property type="entry name" value="TRANSCRIPTIONAL REGULATOR MODE"/>
    <property type="match status" value="1"/>
</dbReference>
<reference evidence="1 2" key="2">
    <citation type="journal article" date="2024" name="Int. J. Syst. Evol. Microbiol.">
        <title>Promethearchaeum syntrophicum gen. nov., sp. nov., an anaerobic, obligately syntrophic archaeon, the first isolate of the lineage 'Asgard' archaea, and proposal of the new archaeal phylum Promethearchaeota phyl. nov. and kingdom Promethearchaeati regn. nov.</title>
        <authorList>
            <person name="Imachi H."/>
            <person name="Nobu M.K."/>
            <person name="Kato S."/>
            <person name="Takaki Y."/>
            <person name="Miyazaki M."/>
            <person name="Miyata M."/>
            <person name="Ogawara M."/>
            <person name="Saito Y."/>
            <person name="Sakai S."/>
            <person name="Tahara Y.O."/>
            <person name="Takano Y."/>
            <person name="Tasumi E."/>
            <person name="Uematsu K."/>
            <person name="Yoshimura T."/>
            <person name="Itoh T."/>
            <person name="Ohkuma M."/>
            <person name="Takai K."/>
        </authorList>
    </citation>
    <scope>NUCLEOTIDE SEQUENCE [LARGE SCALE GENOMIC DNA]</scope>
    <source>
        <strain evidence="1 2">MK-D1</strain>
    </source>
</reference>
<evidence type="ECO:0000313" key="2">
    <source>
        <dbReference type="Proteomes" id="UP000321408"/>
    </source>
</evidence>
<dbReference type="RefSeq" id="WP_147664300.1">
    <property type="nucleotide sequence ID" value="NZ_CP042905.2"/>
</dbReference>
<dbReference type="InterPro" id="IPR036390">
    <property type="entry name" value="WH_DNA-bd_sf"/>
</dbReference>
<keyword evidence="2" id="KW-1185">Reference proteome</keyword>
<organism evidence="1 2">
    <name type="scientific">Promethearchaeum syntrophicum</name>
    <dbReference type="NCBI Taxonomy" id="2594042"/>
    <lineage>
        <taxon>Archaea</taxon>
        <taxon>Promethearchaeati</taxon>
        <taxon>Promethearchaeota</taxon>
        <taxon>Promethearchaeia</taxon>
        <taxon>Promethearchaeales</taxon>
        <taxon>Promethearchaeaceae</taxon>
        <taxon>Promethearchaeum</taxon>
    </lineage>
</organism>
<dbReference type="Proteomes" id="UP000321408">
    <property type="component" value="Chromosome"/>
</dbReference>
<dbReference type="KEGG" id="psyt:DSAG12_03243"/>
<dbReference type="Gene3D" id="1.10.10.10">
    <property type="entry name" value="Winged helix-like DNA-binding domain superfamily/Winged helix DNA-binding domain"/>
    <property type="match status" value="1"/>
</dbReference>
<dbReference type="SUPFAM" id="SSF46785">
    <property type="entry name" value="Winged helix' DNA-binding domain"/>
    <property type="match status" value="1"/>
</dbReference>
<name>A0A5B9DDT4_9ARCH</name>
<dbReference type="PANTHER" id="PTHR30432:SF1">
    <property type="entry name" value="DNA-BINDING TRANSCRIPTIONAL DUAL REGULATOR MODE"/>
    <property type="match status" value="1"/>
</dbReference>
<dbReference type="EMBL" id="CP042905">
    <property type="protein sequence ID" value="QEE17408.1"/>
    <property type="molecule type" value="Genomic_DNA"/>
</dbReference>
<accession>A0A5B9DDT4</accession>
<dbReference type="InterPro" id="IPR036388">
    <property type="entry name" value="WH-like_DNA-bd_sf"/>
</dbReference>
<dbReference type="OrthoDB" id="36889at2157"/>
<proteinExistence type="predicted"/>
<dbReference type="GO" id="GO:0003677">
    <property type="term" value="F:DNA binding"/>
    <property type="evidence" value="ECO:0007669"/>
    <property type="project" value="UniProtKB-KW"/>
</dbReference>
<evidence type="ECO:0000313" key="1">
    <source>
        <dbReference type="EMBL" id="QEE17408.1"/>
    </source>
</evidence>
<reference evidence="1 2" key="1">
    <citation type="journal article" date="2020" name="Nature">
        <title>Isolation of an archaeon at the prokaryote-eukaryote interface.</title>
        <authorList>
            <person name="Imachi H."/>
            <person name="Nobu M.K."/>
            <person name="Nakahara N."/>
            <person name="Morono Y."/>
            <person name="Ogawara M."/>
            <person name="Takaki Y."/>
            <person name="Takano Y."/>
            <person name="Uematsu K."/>
            <person name="Ikuta T."/>
            <person name="Ito M."/>
            <person name="Matsui Y."/>
            <person name="Miyazaki M."/>
            <person name="Murata K."/>
            <person name="Saito Y."/>
            <person name="Sakai S."/>
            <person name="Song C."/>
            <person name="Tasumi E."/>
            <person name="Yamanaka Y."/>
            <person name="Yamaguchi T."/>
            <person name="Kamagata Y."/>
            <person name="Tamaki H."/>
            <person name="Takai K."/>
        </authorList>
    </citation>
    <scope>NUCLEOTIDE SEQUENCE [LARGE SCALE GENOMIC DNA]</scope>
    <source>
        <strain evidence="1 2">MK-D1</strain>
    </source>
</reference>
<dbReference type="AlphaFoldDB" id="A0A5B9DDT4"/>
<gene>
    <name evidence="1" type="ORF">DSAG12_03243</name>
</gene>
<sequence length="123" mass="13706">MQDSFDSNCHFKVGCKFWIKGSNDFTMGPGDVKLIKKLIEFKNLTKAANVCNYSYKYAWKKIKNISEKTGKAIVKSHRGGKGGGGEVSVTPWGIHLVSLFESAEMQLNKVISKINADFVKKQS</sequence>